<proteinExistence type="predicted"/>
<dbReference type="PANTHER" id="PTHR46797:SF1">
    <property type="entry name" value="METHYLPHOSPHONATE SYNTHASE"/>
    <property type="match status" value="1"/>
</dbReference>
<feature type="domain" description="HTH cro/C1-type" evidence="3">
    <location>
        <begin position="64"/>
        <end position="118"/>
    </location>
</feature>
<dbReference type="InterPro" id="IPR010982">
    <property type="entry name" value="Lambda_DNA-bd_dom_sf"/>
</dbReference>
<evidence type="ECO:0000313" key="4">
    <source>
        <dbReference type="EMBL" id="MDG6781100.1"/>
    </source>
</evidence>
<evidence type="ECO:0000256" key="1">
    <source>
        <dbReference type="ARBA" id="ARBA00023125"/>
    </source>
</evidence>
<dbReference type="RefSeq" id="WP_005200282.1">
    <property type="nucleotide sequence ID" value="NZ_CP136136.1"/>
</dbReference>
<dbReference type="EMBL" id="JARUXG010000004">
    <property type="protein sequence ID" value="MDG6781100.1"/>
    <property type="molecule type" value="Genomic_DNA"/>
</dbReference>
<dbReference type="PANTHER" id="PTHR46797">
    <property type="entry name" value="HTH-TYPE TRANSCRIPTIONAL REGULATOR"/>
    <property type="match status" value="1"/>
</dbReference>
<dbReference type="GO" id="GO:0003700">
    <property type="term" value="F:DNA-binding transcription factor activity"/>
    <property type="evidence" value="ECO:0007669"/>
    <property type="project" value="TreeGrafter"/>
</dbReference>
<dbReference type="InterPro" id="IPR050807">
    <property type="entry name" value="TransReg_Diox_bact_type"/>
</dbReference>
<dbReference type="Pfam" id="PF01381">
    <property type="entry name" value="HTH_3"/>
    <property type="match status" value="1"/>
</dbReference>
<dbReference type="PROSITE" id="PS50943">
    <property type="entry name" value="HTH_CROC1"/>
    <property type="match status" value="1"/>
</dbReference>
<dbReference type="InterPro" id="IPR001387">
    <property type="entry name" value="Cro/C1-type_HTH"/>
</dbReference>
<dbReference type="SUPFAM" id="SSF47413">
    <property type="entry name" value="lambda repressor-like DNA-binding domains"/>
    <property type="match status" value="1"/>
</dbReference>
<dbReference type="AlphaFoldDB" id="A0AAW6R9Q2"/>
<comment type="caution">
    <text evidence="4">The sequence shown here is derived from an EMBL/GenBank/DDBJ whole genome shotgun (WGS) entry which is preliminary data.</text>
</comment>
<sequence>MKRDKDEAALDAVVNGEAESGDSADQVSDDGDGTTTMAVEAVEAVATAAQDAVANAAQDIGAFIRSQRVAAKVSLRQLAERAGVSNPYLSQIERGLRKPSADVLAQIAKGLRVSAEVLYVRAGILEERPASPVRDALIADDSINERQKQMLLEIYESFRKENAISSTGSEKDEFRED</sequence>
<evidence type="ECO:0000259" key="3">
    <source>
        <dbReference type="PROSITE" id="PS50943"/>
    </source>
</evidence>
<feature type="region of interest" description="Disordered" evidence="2">
    <location>
        <begin position="1"/>
        <end position="35"/>
    </location>
</feature>
<protein>
    <submittedName>
        <fullName evidence="4">Helix-turn-helix transcriptional regulator</fullName>
    </submittedName>
</protein>
<name>A0AAW6R9Q2_GORRU</name>
<organism evidence="4">
    <name type="scientific">Gordonia rubripertincta</name>
    <name type="common">Rhodococcus corallinus</name>
    <dbReference type="NCBI Taxonomy" id="36822"/>
    <lineage>
        <taxon>Bacteria</taxon>
        <taxon>Bacillati</taxon>
        <taxon>Actinomycetota</taxon>
        <taxon>Actinomycetes</taxon>
        <taxon>Mycobacteriales</taxon>
        <taxon>Gordoniaceae</taxon>
        <taxon>Gordonia</taxon>
    </lineage>
</organism>
<dbReference type="GO" id="GO:0005829">
    <property type="term" value="C:cytosol"/>
    <property type="evidence" value="ECO:0007669"/>
    <property type="project" value="TreeGrafter"/>
</dbReference>
<evidence type="ECO:0000256" key="2">
    <source>
        <dbReference type="SAM" id="MobiDB-lite"/>
    </source>
</evidence>
<accession>A0AAW6R9Q2</accession>
<feature type="compositionally biased region" description="Acidic residues" evidence="2">
    <location>
        <begin position="19"/>
        <end position="32"/>
    </location>
</feature>
<keyword evidence="1" id="KW-0238">DNA-binding</keyword>
<gene>
    <name evidence="4" type="ORF">QBL07_09675</name>
</gene>
<dbReference type="GO" id="GO:0003677">
    <property type="term" value="F:DNA binding"/>
    <property type="evidence" value="ECO:0007669"/>
    <property type="project" value="UniProtKB-KW"/>
</dbReference>
<dbReference type="CDD" id="cd00093">
    <property type="entry name" value="HTH_XRE"/>
    <property type="match status" value="1"/>
</dbReference>
<reference evidence="4" key="1">
    <citation type="submission" date="2023-04" db="EMBL/GenBank/DDBJ databases">
        <title>Characterization and analysis of the complete genome of Gordonia rubripertincta 112, the degrader of aromatic and aliphatic compounds.</title>
        <authorList>
            <person name="Frantsuzova E."/>
            <person name="Bogun A."/>
            <person name="Delegan Y."/>
        </authorList>
    </citation>
    <scope>NUCLEOTIDE SEQUENCE</scope>
    <source>
        <strain evidence="4">112</strain>
    </source>
</reference>
<dbReference type="SMART" id="SM00530">
    <property type="entry name" value="HTH_XRE"/>
    <property type="match status" value="1"/>
</dbReference>
<dbReference type="Gene3D" id="1.10.260.40">
    <property type="entry name" value="lambda repressor-like DNA-binding domains"/>
    <property type="match status" value="1"/>
</dbReference>